<gene>
    <name evidence="2" type="ORF">DWB85_16300</name>
</gene>
<keyword evidence="1" id="KW-0472">Membrane</keyword>
<proteinExistence type="predicted"/>
<feature type="transmembrane region" description="Helical" evidence="1">
    <location>
        <begin position="276"/>
        <end position="296"/>
    </location>
</feature>
<keyword evidence="3" id="KW-1185">Reference proteome</keyword>
<feature type="transmembrane region" description="Helical" evidence="1">
    <location>
        <begin position="122"/>
        <end position="141"/>
    </location>
</feature>
<dbReference type="Pfam" id="PF05940">
    <property type="entry name" value="NnrS"/>
    <property type="match status" value="1"/>
</dbReference>
<feature type="transmembrane region" description="Helical" evidence="1">
    <location>
        <begin position="153"/>
        <end position="172"/>
    </location>
</feature>
<reference evidence="2 3" key="1">
    <citation type="submission" date="2018-07" db="EMBL/GenBank/DDBJ databases">
        <title>Halioglobus sp. genome submission.</title>
        <authorList>
            <person name="Ye M.-Q."/>
            <person name="Du Z.-J."/>
        </authorList>
    </citation>
    <scope>NUCLEOTIDE SEQUENCE [LARGE SCALE GENOMIC DNA]</scope>
    <source>
        <strain evidence="2 3">U0301</strain>
    </source>
</reference>
<feature type="transmembrane region" description="Helical" evidence="1">
    <location>
        <begin position="370"/>
        <end position="391"/>
    </location>
</feature>
<feature type="transmembrane region" description="Helical" evidence="1">
    <location>
        <begin position="29"/>
        <end position="48"/>
    </location>
</feature>
<evidence type="ECO:0000313" key="3">
    <source>
        <dbReference type="Proteomes" id="UP000265509"/>
    </source>
</evidence>
<keyword evidence="1" id="KW-1133">Transmembrane helix</keyword>
<dbReference type="InterPro" id="IPR010266">
    <property type="entry name" value="NnrS"/>
</dbReference>
<name>A0A3L7DVR5_9GAMM</name>
<feature type="transmembrane region" description="Helical" evidence="1">
    <location>
        <begin position="218"/>
        <end position="240"/>
    </location>
</feature>
<keyword evidence="1" id="KW-0812">Transmembrane</keyword>
<feature type="transmembrane region" description="Helical" evidence="1">
    <location>
        <begin position="68"/>
        <end position="87"/>
    </location>
</feature>
<accession>A0A3L7DVR5</accession>
<organism evidence="2 3">
    <name type="scientific">Seongchinamella sediminis</name>
    <dbReference type="NCBI Taxonomy" id="2283635"/>
    <lineage>
        <taxon>Bacteria</taxon>
        <taxon>Pseudomonadati</taxon>
        <taxon>Pseudomonadota</taxon>
        <taxon>Gammaproteobacteria</taxon>
        <taxon>Cellvibrionales</taxon>
        <taxon>Halieaceae</taxon>
        <taxon>Seongchinamella</taxon>
    </lineage>
</organism>
<feature type="transmembrane region" description="Helical" evidence="1">
    <location>
        <begin position="184"/>
        <end position="206"/>
    </location>
</feature>
<comment type="caution">
    <text evidence="2">The sequence shown here is derived from an EMBL/GenBank/DDBJ whole genome shotgun (WGS) entry which is preliminary data.</text>
</comment>
<sequence length="403" mass="43694">MARLLSTGEIVDRAQRQPPAPLRLAFRPFFLLGALFSVISLLLWVALFSGQLQLAVYGGPLWWHLHEMLFGFVTAIIVGFLLTAVRTWTGQPGLEGRPLAALVGLWLAGRLLLLFPLSLPPWLIALVDLAFLPLAALILFLPVARVRQWRNSIFLPLLLAMAAINGVMHWAANAGDPGLQSRAATAMVMLVTLLMTIMAGRVVPMFTANGTGTPRVEALGWLETLSLGSMLATAVVSLPWPGMPPAAVALCCFVAALAHALRGLRWRIWVTVRTPLVWSLHLSYLCIPLGLLLYGLSAVSSLVSPSQAIHTLTVGAMGLLILAMISRVSLGHTGRPLQAGRVMTLAFALLFAAFLVRVFGSYWLSSYTLVINSAAVLWALGFGCFVIRYWPVLTRPRVDGRPG</sequence>
<dbReference type="EMBL" id="QRAN01000021">
    <property type="protein sequence ID" value="RLQ20690.1"/>
    <property type="molecule type" value="Genomic_DNA"/>
</dbReference>
<feature type="transmembrane region" description="Helical" evidence="1">
    <location>
        <begin position="342"/>
        <end position="364"/>
    </location>
</feature>
<dbReference type="Proteomes" id="UP000265509">
    <property type="component" value="Unassembled WGS sequence"/>
</dbReference>
<dbReference type="AlphaFoldDB" id="A0A3L7DVR5"/>
<protein>
    <submittedName>
        <fullName evidence="2">NnrS family protein</fullName>
    </submittedName>
</protein>
<feature type="transmembrane region" description="Helical" evidence="1">
    <location>
        <begin position="308"/>
        <end position="330"/>
    </location>
</feature>
<evidence type="ECO:0000256" key="1">
    <source>
        <dbReference type="SAM" id="Phobius"/>
    </source>
</evidence>
<dbReference type="OrthoDB" id="9770040at2"/>
<feature type="transmembrane region" description="Helical" evidence="1">
    <location>
        <begin position="99"/>
        <end position="116"/>
    </location>
</feature>
<evidence type="ECO:0000313" key="2">
    <source>
        <dbReference type="EMBL" id="RLQ20690.1"/>
    </source>
</evidence>
<dbReference type="RefSeq" id="WP_117956682.1">
    <property type="nucleotide sequence ID" value="NZ_QRAN01000021.1"/>
</dbReference>
<feature type="transmembrane region" description="Helical" evidence="1">
    <location>
        <begin position="246"/>
        <end position="264"/>
    </location>
</feature>